<dbReference type="FunFam" id="3.10.120.10:FF:000001">
    <property type="entry name" value="Cytochrome b5 reductase 4"/>
    <property type="match status" value="1"/>
</dbReference>
<dbReference type="GO" id="GO:0005737">
    <property type="term" value="C:cytoplasm"/>
    <property type="evidence" value="ECO:0007669"/>
    <property type="project" value="TreeGrafter"/>
</dbReference>
<gene>
    <name evidence="7" type="ORF">B9G98_03289</name>
</gene>
<comment type="similarity">
    <text evidence="4">Belongs to the cytochrome b5 family.</text>
</comment>
<dbReference type="EMBL" id="NDIQ01000022">
    <property type="protein sequence ID" value="PRT55669.1"/>
    <property type="molecule type" value="Genomic_DNA"/>
</dbReference>
<comment type="caution">
    <text evidence="7">The sequence shown here is derived from an EMBL/GenBank/DDBJ whole genome shotgun (WGS) entry which is preliminary data.</text>
</comment>
<reference evidence="7 8" key="1">
    <citation type="submission" date="2017-04" db="EMBL/GenBank/DDBJ databases">
        <title>Genome sequencing of [Candida] sorbophila.</title>
        <authorList>
            <person name="Ahn J.O."/>
        </authorList>
    </citation>
    <scope>NUCLEOTIDE SEQUENCE [LARGE SCALE GENOMIC DNA]</scope>
    <source>
        <strain evidence="7 8">DS02</strain>
    </source>
</reference>
<evidence type="ECO:0000313" key="8">
    <source>
        <dbReference type="Proteomes" id="UP000238350"/>
    </source>
</evidence>
<feature type="domain" description="Cytochrome b5 heme-binding" evidence="6">
    <location>
        <begin position="72"/>
        <end position="148"/>
    </location>
</feature>
<evidence type="ECO:0000256" key="3">
    <source>
        <dbReference type="ARBA" id="ARBA00023004"/>
    </source>
</evidence>
<evidence type="ECO:0000256" key="5">
    <source>
        <dbReference type="SAM" id="MobiDB-lite"/>
    </source>
</evidence>
<dbReference type="PROSITE" id="PS00191">
    <property type="entry name" value="CYTOCHROME_B5_1"/>
    <property type="match status" value="1"/>
</dbReference>
<protein>
    <submittedName>
        <fullName evidence="7">Cytochrome b5 reductase 4</fullName>
    </submittedName>
</protein>
<evidence type="ECO:0000256" key="4">
    <source>
        <dbReference type="RuleBase" id="RU362121"/>
    </source>
</evidence>
<dbReference type="GeneID" id="36517037"/>
<proteinExistence type="inferred from homology"/>
<dbReference type="InterPro" id="IPR051872">
    <property type="entry name" value="Cytochrome_b5/Flavoprotein_Rdt"/>
</dbReference>
<dbReference type="Pfam" id="PF00173">
    <property type="entry name" value="Cyt-b5"/>
    <property type="match status" value="1"/>
</dbReference>
<dbReference type="PANTHER" id="PTHR46237:SF1">
    <property type="entry name" value="CYTOCHROME B5 REDUCTASE 4"/>
    <property type="match status" value="1"/>
</dbReference>
<dbReference type="AlphaFoldDB" id="A0A2T0FL10"/>
<dbReference type="InterPro" id="IPR018506">
    <property type="entry name" value="Cyt_B5_heme-BS"/>
</dbReference>
<organism evidence="7 8">
    <name type="scientific">Wickerhamiella sorbophila</name>
    <dbReference type="NCBI Taxonomy" id="45607"/>
    <lineage>
        <taxon>Eukaryota</taxon>
        <taxon>Fungi</taxon>
        <taxon>Dikarya</taxon>
        <taxon>Ascomycota</taxon>
        <taxon>Saccharomycotina</taxon>
        <taxon>Dipodascomycetes</taxon>
        <taxon>Dipodascales</taxon>
        <taxon>Trichomonascaceae</taxon>
        <taxon>Wickerhamiella</taxon>
    </lineage>
</organism>
<dbReference type="PANTHER" id="PTHR46237">
    <property type="entry name" value="CYTOCHROME B5 REDUCTASE 4 FAMILY MEMBER"/>
    <property type="match status" value="1"/>
</dbReference>
<evidence type="ECO:0000259" key="6">
    <source>
        <dbReference type="PROSITE" id="PS50255"/>
    </source>
</evidence>
<name>A0A2T0FL10_9ASCO</name>
<dbReference type="SMART" id="SM01117">
    <property type="entry name" value="Cyt-b5"/>
    <property type="match status" value="1"/>
</dbReference>
<evidence type="ECO:0000256" key="2">
    <source>
        <dbReference type="ARBA" id="ARBA00022723"/>
    </source>
</evidence>
<dbReference type="SUPFAM" id="SSF55856">
    <property type="entry name" value="Cytochrome b5-like heme/steroid binding domain"/>
    <property type="match status" value="1"/>
</dbReference>
<dbReference type="InterPro" id="IPR001199">
    <property type="entry name" value="Cyt_B5-like_heme/steroid-bd"/>
</dbReference>
<dbReference type="PROSITE" id="PS50255">
    <property type="entry name" value="CYTOCHROME_B5_2"/>
    <property type="match status" value="1"/>
</dbReference>
<dbReference type="InterPro" id="IPR036400">
    <property type="entry name" value="Cyt_B5-like_heme/steroid_sf"/>
</dbReference>
<keyword evidence="3 4" id="KW-0408">Iron</keyword>
<dbReference type="GO" id="GO:0046872">
    <property type="term" value="F:metal ion binding"/>
    <property type="evidence" value="ECO:0007669"/>
    <property type="project" value="UniProtKB-UniRule"/>
</dbReference>
<dbReference type="RefSeq" id="XP_024665614.1">
    <property type="nucleotide sequence ID" value="XM_024809846.1"/>
</dbReference>
<keyword evidence="8" id="KW-1185">Reference proteome</keyword>
<sequence>MTNDNDGWRTKMEPPPRGLRPVGNSTLPQRLGAASSRGPRGQVALKPGRSPLDWARLRNSGENLRGVSFPGPLRVSSEELAKHKSKDDAWTVLGGKVYNITPYMEYHPGGESELLRCAGRDGTKLFQLTHAWVNYEVMLDKCLVGFYVPH</sequence>
<dbReference type="Proteomes" id="UP000238350">
    <property type="component" value="Unassembled WGS sequence"/>
</dbReference>
<dbReference type="Gene3D" id="3.10.120.10">
    <property type="entry name" value="Cytochrome b5-like heme/steroid binding domain"/>
    <property type="match status" value="1"/>
</dbReference>
<feature type="compositionally biased region" description="Basic and acidic residues" evidence="5">
    <location>
        <begin position="1"/>
        <end position="14"/>
    </location>
</feature>
<dbReference type="STRING" id="45607.A0A2T0FL10"/>
<dbReference type="OrthoDB" id="432299at2759"/>
<keyword evidence="2 4" id="KW-0479">Metal-binding</keyword>
<feature type="region of interest" description="Disordered" evidence="5">
    <location>
        <begin position="1"/>
        <end position="48"/>
    </location>
</feature>
<dbReference type="GO" id="GO:0020037">
    <property type="term" value="F:heme binding"/>
    <property type="evidence" value="ECO:0007669"/>
    <property type="project" value="UniProtKB-UniRule"/>
</dbReference>
<evidence type="ECO:0000313" key="7">
    <source>
        <dbReference type="EMBL" id="PRT55669.1"/>
    </source>
</evidence>
<evidence type="ECO:0000256" key="1">
    <source>
        <dbReference type="ARBA" id="ARBA00022617"/>
    </source>
</evidence>
<accession>A0A2T0FL10</accession>
<keyword evidence="1 4" id="KW-0349">Heme</keyword>
<dbReference type="GO" id="GO:0004128">
    <property type="term" value="F:cytochrome-b5 reductase activity, acting on NAD(P)H"/>
    <property type="evidence" value="ECO:0007669"/>
    <property type="project" value="TreeGrafter"/>
</dbReference>